<dbReference type="GO" id="GO:0005811">
    <property type="term" value="C:lipid droplet"/>
    <property type="evidence" value="ECO:0007669"/>
    <property type="project" value="InterPro"/>
</dbReference>
<reference evidence="6 7" key="1">
    <citation type="submission" date="2016-10" db="EMBL/GenBank/DDBJ databases">
        <title>Comparative genomics of Bacillus thuringiensis reveals a path to pathogens against multiple invertebrate hosts.</title>
        <authorList>
            <person name="Zheng J."/>
            <person name="Gao Q."/>
            <person name="Liu H."/>
            <person name="Peng D."/>
            <person name="Ruan L."/>
            <person name="Sun M."/>
        </authorList>
    </citation>
    <scope>NUCLEOTIDE SEQUENCE [LARGE SCALE GENOMIC DNA]</scope>
    <source>
        <strain evidence="6">BGSC 4AU1</strain>
    </source>
</reference>
<evidence type="ECO:0000313" key="6">
    <source>
        <dbReference type="EMBL" id="OUB57317.1"/>
    </source>
</evidence>
<dbReference type="InterPro" id="IPR032696">
    <property type="entry name" value="SQ_cyclase_C"/>
</dbReference>
<feature type="domain" description="Squalene cyclase C-terminal" evidence="4">
    <location>
        <begin position="300"/>
        <end position="612"/>
    </location>
</feature>
<dbReference type="InterPro" id="IPR018333">
    <property type="entry name" value="Squalene_cyclase"/>
</dbReference>
<accession>A0A9X6QU76</accession>
<evidence type="ECO:0000256" key="3">
    <source>
        <dbReference type="ARBA" id="ARBA00022737"/>
    </source>
</evidence>
<dbReference type="NCBIfam" id="TIGR01787">
    <property type="entry name" value="squalene_cyclas"/>
    <property type="match status" value="1"/>
</dbReference>
<dbReference type="AlphaFoldDB" id="A0A9X6QU76"/>
<dbReference type="Pfam" id="PF13249">
    <property type="entry name" value="SQHop_cyclase_N"/>
    <property type="match status" value="1"/>
</dbReference>
<dbReference type="GO" id="GO:0016866">
    <property type="term" value="F:intramolecular transferase activity"/>
    <property type="evidence" value="ECO:0007669"/>
    <property type="project" value="InterPro"/>
</dbReference>
<dbReference type="GO" id="GO:0016104">
    <property type="term" value="P:triterpenoid biosynthetic process"/>
    <property type="evidence" value="ECO:0007669"/>
    <property type="project" value="InterPro"/>
</dbReference>
<evidence type="ECO:0000313" key="7">
    <source>
        <dbReference type="Proteomes" id="UP000194816"/>
    </source>
</evidence>
<evidence type="ECO:0000259" key="5">
    <source>
        <dbReference type="Pfam" id="PF13249"/>
    </source>
</evidence>
<dbReference type="EMBL" id="MOOK01000057">
    <property type="protein sequence ID" value="OUB57317.1"/>
    <property type="molecule type" value="Genomic_DNA"/>
</dbReference>
<dbReference type="InterPro" id="IPR008930">
    <property type="entry name" value="Terpenoid_cyclase/PrenylTrfase"/>
</dbReference>
<evidence type="ECO:0000256" key="2">
    <source>
        <dbReference type="ARBA" id="ARBA00009755"/>
    </source>
</evidence>
<keyword evidence="3" id="KW-0677">Repeat</keyword>
<comment type="similarity">
    <text evidence="2">Belongs to the terpene cyclase/mutase family.</text>
</comment>
<feature type="domain" description="Squalene cyclase N-terminal" evidence="5">
    <location>
        <begin position="16"/>
        <end position="289"/>
    </location>
</feature>
<dbReference type="Gene3D" id="1.50.10.20">
    <property type="match status" value="2"/>
</dbReference>
<comment type="caution">
    <text evidence="6">The sequence shown here is derived from an EMBL/GenBank/DDBJ whole genome shotgun (WGS) entry which is preliminary data.</text>
</comment>
<proteinExistence type="inferred from homology"/>
<gene>
    <name evidence="6" type="ORF">BK716_06405</name>
</gene>
<protein>
    <submittedName>
        <fullName evidence="6">Squalene--hopene cyclase</fullName>
    </submittedName>
</protein>
<dbReference type="SUPFAM" id="SSF48239">
    <property type="entry name" value="Terpenoid cyclases/Protein prenyltransferases"/>
    <property type="match status" value="2"/>
</dbReference>
<organism evidence="6 7">
    <name type="scientific">Bacillus thuringiensis subsp. higo</name>
    <dbReference type="NCBI Taxonomy" id="132266"/>
    <lineage>
        <taxon>Bacteria</taxon>
        <taxon>Bacillati</taxon>
        <taxon>Bacillota</taxon>
        <taxon>Bacilli</taxon>
        <taxon>Bacillales</taxon>
        <taxon>Bacillaceae</taxon>
        <taxon>Bacillus</taxon>
        <taxon>Bacillus cereus group</taxon>
    </lineage>
</organism>
<dbReference type="SFLD" id="SFLDG01016">
    <property type="entry name" value="Prenyltransferase_Like_2"/>
    <property type="match status" value="1"/>
</dbReference>
<evidence type="ECO:0000256" key="1">
    <source>
        <dbReference type="ARBA" id="ARBA00004999"/>
    </source>
</evidence>
<dbReference type="PANTHER" id="PTHR11764">
    <property type="entry name" value="TERPENE CYCLASE/MUTASE FAMILY MEMBER"/>
    <property type="match status" value="1"/>
</dbReference>
<dbReference type="Pfam" id="PF13243">
    <property type="entry name" value="SQHop_cyclase_C"/>
    <property type="match status" value="1"/>
</dbReference>
<evidence type="ECO:0000259" key="4">
    <source>
        <dbReference type="Pfam" id="PF13243"/>
    </source>
</evidence>
<dbReference type="InterPro" id="IPR032697">
    <property type="entry name" value="SQ_cyclase_N"/>
</dbReference>
<sequence>MIGYDQIQKEVERRITVIQQQQHMDGAWHFCFEGSILTDCHMILLLKLLGFKKDMGPFIKRIESLQTDEGTWKLYQDEPTGNLSATINGYVALLASEKYKISDMNMKKAEVFIREQGGISHAHFMTKFILALHGQYKYPSIFDFPDPNIFLARDVPLSIFELSSTARIHLIPMVVCMRKNFILPEKIIPNLNHLIIGDKMPWFHTKNYSCPERIFKNIKNILYLLLPHNKLYKAAERFMLERIEKNGTLYSYASATFYMIYALLALGYPTNAPLISNAVRGLKTYIWNMDKGVHLQNSPSEIWDTALLSYSLQEANISQDNEILKKATSYLLMKQHKSKRDWSIHAPSIEAGGWGFSESNTTIPDIDDTTAVLRVLSKNTDNSIEVKNAWINGVKWVKGLQNIDGGWGAMEKGVTNEILTQLPLDNAQDIIIDPSTADLTGRTLEFFGNYAPGILEENQKNSAIDWLIQNQETNGSWYGQWGVCYIYGTWAAVTGLRAVELQTNHPTLKKAINWLENIQNPDGGWGESCQSSKERKFIPLPFSTSSQTAWALDALISYYETETPVIRNGISYLLTHPYKNKEYPTGIGLSGTFYINYHSYHHIFPLLTLVHYIKKYGSHKFSQVLS</sequence>
<dbReference type="PANTHER" id="PTHR11764:SF20">
    <property type="entry name" value="LANOSTEROL SYNTHASE"/>
    <property type="match status" value="1"/>
</dbReference>
<dbReference type="RefSeq" id="WP_088114389.1">
    <property type="nucleotide sequence ID" value="NZ_MOOK01000057.1"/>
</dbReference>
<name>A0A9X6QU76_BACUH</name>
<comment type="pathway">
    <text evidence="1">Secondary metabolite biosynthesis; hopanoid biosynthesis.</text>
</comment>
<dbReference type="Proteomes" id="UP000194816">
    <property type="component" value="Unassembled WGS sequence"/>
</dbReference>